<comment type="caution">
    <text evidence="5">The sequence shown here is derived from an EMBL/GenBank/DDBJ whole genome shotgun (WGS) entry which is preliminary data.</text>
</comment>
<feature type="domain" description="Bacterial sugar transferase" evidence="4">
    <location>
        <begin position="116"/>
        <end position="257"/>
    </location>
</feature>
<keyword evidence="6" id="KW-1185">Reference proteome</keyword>
<dbReference type="InterPro" id="IPR003362">
    <property type="entry name" value="Bact_transf"/>
</dbReference>
<proteinExistence type="inferred from homology"/>
<keyword evidence="3" id="KW-0812">Transmembrane</keyword>
<comment type="similarity">
    <text evidence="1">Belongs to the bacterial sugar transferase family.</text>
</comment>
<name>A0A2A2TEU6_9CYAN</name>
<evidence type="ECO:0000313" key="5">
    <source>
        <dbReference type="EMBL" id="PAX52280.1"/>
    </source>
</evidence>
<accession>A0A2A2TEU6</accession>
<dbReference type="OrthoDB" id="570875at2"/>
<evidence type="ECO:0000313" key="6">
    <source>
        <dbReference type="Proteomes" id="UP000218238"/>
    </source>
</evidence>
<keyword evidence="3" id="KW-0472">Membrane</keyword>
<dbReference type="GO" id="GO:0016780">
    <property type="term" value="F:phosphotransferase activity, for other substituted phosphate groups"/>
    <property type="evidence" value="ECO:0007669"/>
    <property type="project" value="TreeGrafter"/>
</dbReference>
<dbReference type="RefSeq" id="WP_095723402.1">
    <property type="nucleotide sequence ID" value="NZ_NTFS01000258.1"/>
</dbReference>
<reference evidence="5 6" key="1">
    <citation type="submission" date="2017-08" db="EMBL/GenBank/DDBJ databases">
        <title>Draft genome sequence of filamentous cyanobacterium Calothrix elsteri CCALA 953.</title>
        <authorList>
            <person name="Gagunashvili A.N."/>
            <person name="Elster J."/>
            <person name="Andresson O.S."/>
        </authorList>
    </citation>
    <scope>NUCLEOTIDE SEQUENCE [LARGE SCALE GENOMIC DNA]</scope>
    <source>
        <strain evidence="5 6">CCALA 953</strain>
    </source>
</reference>
<dbReference type="AlphaFoldDB" id="A0A2A2TEU6"/>
<dbReference type="EMBL" id="NTFS01000258">
    <property type="protein sequence ID" value="PAX52280.1"/>
    <property type="molecule type" value="Genomic_DNA"/>
</dbReference>
<keyword evidence="3" id="KW-1133">Transmembrane helix</keyword>
<feature type="transmembrane region" description="Helical" evidence="3">
    <location>
        <begin position="118"/>
        <end position="142"/>
    </location>
</feature>
<organism evidence="5 6">
    <name type="scientific">Brunnivagina elsteri CCALA 953</name>
    <dbReference type="NCBI Taxonomy" id="987040"/>
    <lineage>
        <taxon>Bacteria</taxon>
        <taxon>Bacillati</taxon>
        <taxon>Cyanobacteriota</taxon>
        <taxon>Cyanophyceae</taxon>
        <taxon>Nostocales</taxon>
        <taxon>Calotrichaceae</taxon>
        <taxon>Brunnivagina</taxon>
    </lineage>
</organism>
<protein>
    <submittedName>
        <fullName evidence="5">Sugar transferase</fullName>
    </submittedName>
</protein>
<gene>
    <name evidence="5" type="ORF">CK510_20160</name>
</gene>
<dbReference type="Proteomes" id="UP000218238">
    <property type="component" value="Unassembled WGS sequence"/>
</dbReference>
<keyword evidence="5" id="KW-0808">Transferase</keyword>
<dbReference type="PANTHER" id="PTHR30576">
    <property type="entry name" value="COLANIC BIOSYNTHESIS UDP-GLUCOSE LIPID CARRIER TRANSFERASE"/>
    <property type="match status" value="1"/>
</dbReference>
<feature type="region of interest" description="Disordered" evidence="2">
    <location>
        <begin position="1"/>
        <end position="20"/>
    </location>
</feature>
<sequence>MTSSIIPNLQNYHTPTQEEENRSSYCTLKWRRGQLLVQPLGQNKQPYLSSLDTHESLVECLKHSSVNLVRIDPRLGETKLKLWADACEEAQKPLFLTIPTVHNGSKNNTNLPKWLKLVLNWIVALILLVTASPFVLGLVAIIQISSSESLLSREWHVGERGRLFRAIKFRTASVGIGTASGFEKMNGSYSNAIASWMGKYGLDNLPLLLNVLRGEISLTGRYSCKLEDVVRLSTEAQKQLNQIPGIADSWQVQSERDIVHHLDRQIL</sequence>
<evidence type="ECO:0000256" key="1">
    <source>
        <dbReference type="ARBA" id="ARBA00006464"/>
    </source>
</evidence>
<dbReference type="NCBIfam" id="NF045514">
    <property type="entry name" value="glycotran_HepC"/>
    <property type="match status" value="1"/>
</dbReference>
<evidence type="ECO:0000256" key="3">
    <source>
        <dbReference type="SAM" id="Phobius"/>
    </source>
</evidence>
<feature type="compositionally biased region" description="Polar residues" evidence="2">
    <location>
        <begin position="1"/>
        <end position="15"/>
    </location>
</feature>
<dbReference type="PANTHER" id="PTHR30576:SF0">
    <property type="entry name" value="UNDECAPRENYL-PHOSPHATE N-ACETYLGALACTOSAMINYL 1-PHOSPHATE TRANSFERASE-RELATED"/>
    <property type="match status" value="1"/>
</dbReference>
<dbReference type="Pfam" id="PF02397">
    <property type="entry name" value="Bac_transf"/>
    <property type="match status" value="1"/>
</dbReference>
<evidence type="ECO:0000259" key="4">
    <source>
        <dbReference type="Pfam" id="PF02397"/>
    </source>
</evidence>
<evidence type="ECO:0000256" key="2">
    <source>
        <dbReference type="SAM" id="MobiDB-lite"/>
    </source>
</evidence>